<gene>
    <name evidence="1" type="ORF">NBR_LOCUS12190</name>
</gene>
<evidence type="ECO:0000313" key="3">
    <source>
        <dbReference type="WBParaSite" id="NBR_0001218901-mRNA-1"/>
    </source>
</evidence>
<dbReference type="AlphaFoldDB" id="A0A0N4Y7P4"/>
<organism evidence="3">
    <name type="scientific">Nippostrongylus brasiliensis</name>
    <name type="common">Rat hookworm</name>
    <dbReference type="NCBI Taxonomy" id="27835"/>
    <lineage>
        <taxon>Eukaryota</taxon>
        <taxon>Metazoa</taxon>
        <taxon>Ecdysozoa</taxon>
        <taxon>Nematoda</taxon>
        <taxon>Chromadorea</taxon>
        <taxon>Rhabditida</taxon>
        <taxon>Rhabditina</taxon>
        <taxon>Rhabditomorpha</taxon>
        <taxon>Strongyloidea</taxon>
        <taxon>Heligmosomidae</taxon>
        <taxon>Nippostrongylus</taxon>
    </lineage>
</organism>
<keyword evidence="2" id="KW-1185">Reference proteome</keyword>
<proteinExistence type="predicted"/>
<reference evidence="1 2" key="2">
    <citation type="submission" date="2018-11" db="EMBL/GenBank/DDBJ databases">
        <authorList>
            <consortium name="Pathogen Informatics"/>
        </authorList>
    </citation>
    <scope>NUCLEOTIDE SEQUENCE [LARGE SCALE GENOMIC DNA]</scope>
</reference>
<evidence type="ECO:0000313" key="1">
    <source>
        <dbReference type="EMBL" id="VDL75779.1"/>
    </source>
</evidence>
<protein>
    <submittedName>
        <fullName evidence="1 3">Uncharacterized protein</fullName>
    </submittedName>
</protein>
<evidence type="ECO:0000313" key="2">
    <source>
        <dbReference type="Proteomes" id="UP000271162"/>
    </source>
</evidence>
<name>A0A0N4Y7P4_NIPBR</name>
<reference evidence="3" key="1">
    <citation type="submission" date="2017-02" db="UniProtKB">
        <authorList>
            <consortium name="WormBaseParasite"/>
        </authorList>
    </citation>
    <scope>IDENTIFICATION</scope>
</reference>
<accession>A0A0N4Y7P4</accession>
<sequence>MLPVAPCPTQVLICTIITIALLLSGTMTASDVRRTFLKILSLYPEFEPKKIVADEAPCFYDGLKAVFSEAKTRLTTVALIYY</sequence>
<dbReference type="WBParaSite" id="NBR_0001218901-mRNA-1">
    <property type="protein sequence ID" value="NBR_0001218901-mRNA-1"/>
    <property type="gene ID" value="NBR_0001218901"/>
</dbReference>
<dbReference type="EMBL" id="UYSL01020692">
    <property type="protein sequence ID" value="VDL75779.1"/>
    <property type="molecule type" value="Genomic_DNA"/>
</dbReference>
<dbReference type="Proteomes" id="UP000271162">
    <property type="component" value="Unassembled WGS sequence"/>
</dbReference>